<evidence type="ECO:0000313" key="2">
    <source>
        <dbReference type="Proteomes" id="UP001055072"/>
    </source>
</evidence>
<evidence type="ECO:0000313" key="1">
    <source>
        <dbReference type="EMBL" id="KAI0094235.1"/>
    </source>
</evidence>
<organism evidence="1 2">
    <name type="scientific">Irpex rosettiformis</name>
    <dbReference type="NCBI Taxonomy" id="378272"/>
    <lineage>
        <taxon>Eukaryota</taxon>
        <taxon>Fungi</taxon>
        <taxon>Dikarya</taxon>
        <taxon>Basidiomycota</taxon>
        <taxon>Agaricomycotina</taxon>
        <taxon>Agaricomycetes</taxon>
        <taxon>Polyporales</taxon>
        <taxon>Irpicaceae</taxon>
        <taxon>Irpex</taxon>
    </lineage>
</organism>
<gene>
    <name evidence="1" type="ORF">BDY19DRAFT_999493</name>
</gene>
<accession>A0ACB8UIU8</accession>
<proteinExistence type="predicted"/>
<name>A0ACB8UIU8_9APHY</name>
<protein>
    <submittedName>
        <fullName evidence="1">Uncharacterized protein</fullName>
    </submittedName>
</protein>
<dbReference type="Proteomes" id="UP001055072">
    <property type="component" value="Unassembled WGS sequence"/>
</dbReference>
<sequence length="147" mass="17243">MYPCIGDYWLIGVSPEYEFSYDYEDDDYDVYLFWPSSSQVLVPVDTRHVEEFEPVSPLDLHSDFDDELDELDLGLSQLRNFEPTWSFDSDFVFPDTASLQEDAYGYSRLFRMGLVSKSRSFTRELDTLLKTAWQGVASSMRRIRLSR</sequence>
<keyword evidence="2" id="KW-1185">Reference proteome</keyword>
<dbReference type="EMBL" id="MU274900">
    <property type="protein sequence ID" value="KAI0094235.1"/>
    <property type="molecule type" value="Genomic_DNA"/>
</dbReference>
<reference evidence="1" key="1">
    <citation type="journal article" date="2021" name="Environ. Microbiol.">
        <title>Gene family expansions and transcriptome signatures uncover fungal adaptations to wood decay.</title>
        <authorList>
            <person name="Hage H."/>
            <person name="Miyauchi S."/>
            <person name="Viragh M."/>
            <person name="Drula E."/>
            <person name="Min B."/>
            <person name="Chaduli D."/>
            <person name="Navarro D."/>
            <person name="Favel A."/>
            <person name="Norest M."/>
            <person name="Lesage-Meessen L."/>
            <person name="Balint B."/>
            <person name="Merenyi Z."/>
            <person name="de Eugenio L."/>
            <person name="Morin E."/>
            <person name="Martinez A.T."/>
            <person name="Baldrian P."/>
            <person name="Stursova M."/>
            <person name="Martinez M.J."/>
            <person name="Novotny C."/>
            <person name="Magnuson J.K."/>
            <person name="Spatafora J.W."/>
            <person name="Maurice S."/>
            <person name="Pangilinan J."/>
            <person name="Andreopoulos W."/>
            <person name="LaButti K."/>
            <person name="Hundley H."/>
            <person name="Na H."/>
            <person name="Kuo A."/>
            <person name="Barry K."/>
            <person name="Lipzen A."/>
            <person name="Henrissat B."/>
            <person name="Riley R."/>
            <person name="Ahrendt S."/>
            <person name="Nagy L.G."/>
            <person name="Grigoriev I.V."/>
            <person name="Martin F."/>
            <person name="Rosso M.N."/>
        </authorList>
    </citation>
    <scope>NUCLEOTIDE SEQUENCE</scope>
    <source>
        <strain evidence="1">CBS 384.51</strain>
    </source>
</reference>
<comment type="caution">
    <text evidence="1">The sequence shown here is derived from an EMBL/GenBank/DDBJ whole genome shotgun (WGS) entry which is preliminary data.</text>
</comment>